<evidence type="ECO:0000313" key="2">
    <source>
        <dbReference type="EMBL" id="QHV95586.1"/>
    </source>
</evidence>
<dbReference type="AlphaFoldDB" id="A0A6P1VW30"/>
<organism evidence="2 3">
    <name type="scientific">Spirosoma endbachense</name>
    <dbReference type="NCBI Taxonomy" id="2666025"/>
    <lineage>
        <taxon>Bacteria</taxon>
        <taxon>Pseudomonadati</taxon>
        <taxon>Bacteroidota</taxon>
        <taxon>Cytophagia</taxon>
        <taxon>Cytophagales</taxon>
        <taxon>Cytophagaceae</taxon>
        <taxon>Spirosoma</taxon>
    </lineage>
</organism>
<sequence length="196" mass="21630">MKIYSILLGGLLALLAEPGYCNSPASGDSLMKKWQQADHFKGLIDLPTSSLHYALSGISDSTAQTFVQFGLAQIYDHPERAKLYAQKLQAFLHTHPLVTDEPADFHDGFLYSGTIPRSSASRLSLYNPAPDERPKHGIDGLLDLLPSFTFFKTLWGIFSLCCTLVVMLATTLYLVGRKNGTTFTLILNHNGQTTHL</sequence>
<accession>A0A6P1VW30</accession>
<evidence type="ECO:0000256" key="1">
    <source>
        <dbReference type="SAM" id="Phobius"/>
    </source>
</evidence>
<reference evidence="2 3" key="1">
    <citation type="submission" date="2019-11" db="EMBL/GenBank/DDBJ databases">
        <title>Spirosoma endbachense sp. nov., isolated from a natural salt meadow.</title>
        <authorList>
            <person name="Rojas J."/>
            <person name="Ambika Manirajan B."/>
            <person name="Ratering S."/>
            <person name="Suarez C."/>
            <person name="Geissler-Plaum R."/>
            <person name="Schnell S."/>
        </authorList>
    </citation>
    <scope>NUCLEOTIDE SEQUENCE [LARGE SCALE GENOMIC DNA]</scope>
    <source>
        <strain evidence="2 3">I-24</strain>
    </source>
</reference>
<dbReference type="EMBL" id="CP045997">
    <property type="protein sequence ID" value="QHV95586.1"/>
    <property type="molecule type" value="Genomic_DNA"/>
</dbReference>
<keyword evidence="1" id="KW-0472">Membrane</keyword>
<name>A0A6P1VW30_9BACT</name>
<proteinExistence type="predicted"/>
<gene>
    <name evidence="2" type="ORF">GJR95_11480</name>
</gene>
<feature type="transmembrane region" description="Helical" evidence="1">
    <location>
        <begin position="154"/>
        <end position="175"/>
    </location>
</feature>
<keyword evidence="3" id="KW-1185">Reference proteome</keyword>
<dbReference type="KEGG" id="senf:GJR95_11480"/>
<evidence type="ECO:0000313" key="3">
    <source>
        <dbReference type="Proteomes" id="UP000464577"/>
    </source>
</evidence>
<dbReference type="Proteomes" id="UP000464577">
    <property type="component" value="Chromosome"/>
</dbReference>
<keyword evidence="1" id="KW-1133">Transmembrane helix</keyword>
<protein>
    <submittedName>
        <fullName evidence="2">Uncharacterized protein</fullName>
    </submittedName>
</protein>
<keyword evidence="1" id="KW-0812">Transmembrane</keyword>
<dbReference type="RefSeq" id="WP_162385995.1">
    <property type="nucleotide sequence ID" value="NZ_CP045997.1"/>
</dbReference>